<dbReference type="CDD" id="cd00093">
    <property type="entry name" value="HTH_XRE"/>
    <property type="match status" value="1"/>
</dbReference>
<keyword evidence="1" id="KW-0238">DNA-binding</keyword>
<dbReference type="GO" id="GO:0005829">
    <property type="term" value="C:cytosol"/>
    <property type="evidence" value="ECO:0007669"/>
    <property type="project" value="TreeGrafter"/>
</dbReference>
<evidence type="ECO:0000259" key="2">
    <source>
        <dbReference type="PROSITE" id="PS50943"/>
    </source>
</evidence>
<evidence type="ECO:0000313" key="3">
    <source>
        <dbReference type="EMBL" id="KAA5539030.1"/>
    </source>
</evidence>
<dbReference type="AlphaFoldDB" id="A0A5M6CXA4"/>
<dbReference type="Pfam" id="PF01381">
    <property type="entry name" value="HTH_3"/>
    <property type="match status" value="1"/>
</dbReference>
<sequence length="89" mass="9773">MLCFCVVEHNEEVAFLRAFGQNLKRLREEKQLTQANVAFEAGLSLSQVQRIEYGNHNFSILTLLALAQALEVSPAALLNPDPGTTAKSS</sequence>
<organism evidence="3 4">
    <name type="scientific">Adhaeribacter rhizoryzae</name>
    <dbReference type="NCBI Taxonomy" id="2607907"/>
    <lineage>
        <taxon>Bacteria</taxon>
        <taxon>Pseudomonadati</taxon>
        <taxon>Bacteroidota</taxon>
        <taxon>Cytophagia</taxon>
        <taxon>Cytophagales</taxon>
        <taxon>Hymenobacteraceae</taxon>
        <taxon>Adhaeribacter</taxon>
    </lineage>
</organism>
<evidence type="ECO:0000256" key="1">
    <source>
        <dbReference type="ARBA" id="ARBA00023125"/>
    </source>
</evidence>
<accession>A0A5M6CXA4</accession>
<reference evidence="3 4" key="1">
    <citation type="submission" date="2019-09" db="EMBL/GenBank/DDBJ databases">
        <title>Genome sequence and assembly of Adhaeribacter sp.</title>
        <authorList>
            <person name="Chhetri G."/>
        </authorList>
    </citation>
    <scope>NUCLEOTIDE SEQUENCE [LARGE SCALE GENOMIC DNA]</scope>
    <source>
        <strain evidence="3 4">DK36</strain>
    </source>
</reference>
<evidence type="ECO:0000313" key="4">
    <source>
        <dbReference type="Proteomes" id="UP000323426"/>
    </source>
</evidence>
<dbReference type="GO" id="GO:0003700">
    <property type="term" value="F:DNA-binding transcription factor activity"/>
    <property type="evidence" value="ECO:0007669"/>
    <property type="project" value="TreeGrafter"/>
</dbReference>
<dbReference type="Proteomes" id="UP000323426">
    <property type="component" value="Unassembled WGS sequence"/>
</dbReference>
<dbReference type="GO" id="GO:0003677">
    <property type="term" value="F:DNA binding"/>
    <property type="evidence" value="ECO:0007669"/>
    <property type="project" value="UniProtKB-KW"/>
</dbReference>
<comment type="caution">
    <text evidence="3">The sequence shown here is derived from an EMBL/GenBank/DDBJ whole genome shotgun (WGS) entry which is preliminary data.</text>
</comment>
<dbReference type="SMART" id="SM00530">
    <property type="entry name" value="HTH_XRE"/>
    <property type="match status" value="1"/>
</dbReference>
<dbReference type="EMBL" id="VWSF01000036">
    <property type="protein sequence ID" value="KAA5539030.1"/>
    <property type="molecule type" value="Genomic_DNA"/>
</dbReference>
<dbReference type="PANTHER" id="PTHR46797">
    <property type="entry name" value="HTH-TYPE TRANSCRIPTIONAL REGULATOR"/>
    <property type="match status" value="1"/>
</dbReference>
<dbReference type="PANTHER" id="PTHR46797:SF1">
    <property type="entry name" value="METHYLPHOSPHONATE SYNTHASE"/>
    <property type="match status" value="1"/>
</dbReference>
<dbReference type="InterPro" id="IPR001387">
    <property type="entry name" value="Cro/C1-type_HTH"/>
</dbReference>
<gene>
    <name evidence="3" type="ORF">F0145_25160</name>
</gene>
<keyword evidence="4" id="KW-1185">Reference proteome</keyword>
<dbReference type="Gene3D" id="1.10.260.40">
    <property type="entry name" value="lambda repressor-like DNA-binding domains"/>
    <property type="match status" value="1"/>
</dbReference>
<proteinExistence type="predicted"/>
<feature type="domain" description="HTH cro/C1-type" evidence="2">
    <location>
        <begin position="23"/>
        <end position="77"/>
    </location>
</feature>
<dbReference type="SUPFAM" id="SSF47413">
    <property type="entry name" value="lambda repressor-like DNA-binding domains"/>
    <property type="match status" value="1"/>
</dbReference>
<dbReference type="PROSITE" id="PS50943">
    <property type="entry name" value="HTH_CROC1"/>
    <property type="match status" value="1"/>
</dbReference>
<dbReference type="InterPro" id="IPR010982">
    <property type="entry name" value="Lambda_DNA-bd_dom_sf"/>
</dbReference>
<name>A0A5M6CXA4_9BACT</name>
<protein>
    <submittedName>
        <fullName evidence="3">Helix-turn-helix transcriptional regulator</fullName>
    </submittedName>
</protein>
<dbReference type="RefSeq" id="WP_150093312.1">
    <property type="nucleotide sequence ID" value="NZ_VWSF01000036.1"/>
</dbReference>
<dbReference type="InterPro" id="IPR050807">
    <property type="entry name" value="TransReg_Diox_bact_type"/>
</dbReference>